<dbReference type="NCBIfam" id="NF004231">
    <property type="entry name" value="PRK05679.1"/>
    <property type="match status" value="1"/>
</dbReference>
<dbReference type="AlphaFoldDB" id="A0A1G7YYW1"/>
<reference evidence="8 9" key="1">
    <citation type="submission" date="2016-10" db="EMBL/GenBank/DDBJ databases">
        <authorList>
            <person name="de Groot N.N."/>
        </authorList>
    </citation>
    <scope>NUCLEOTIDE SEQUENCE [LARGE SCALE GENOMIC DNA]</scope>
    <source>
        <strain evidence="8 9">LMG 2247</strain>
    </source>
</reference>
<evidence type="ECO:0000313" key="9">
    <source>
        <dbReference type="Proteomes" id="UP000199706"/>
    </source>
</evidence>
<feature type="binding site" evidence="5">
    <location>
        <position position="182"/>
    </location>
    <ligand>
        <name>FMN</name>
        <dbReference type="ChEBI" id="CHEBI:58210"/>
    </ligand>
</feature>
<dbReference type="InterPro" id="IPR012349">
    <property type="entry name" value="Split_barrel_FMN-bd"/>
</dbReference>
<feature type="domain" description="Pyridoxamine 5'-phosphate oxidase N-terminal" evidence="6">
    <location>
        <begin position="38"/>
        <end position="157"/>
    </location>
</feature>
<evidence type="ECO:0000259" key="6">
    <source>
        <dbReference type="Pfam" id="PF01243"/>
    </source>
</evidence>
<dbReference type="InterPro" id="IPR000659">
    <property type="entry name" value="Pyridox_Oxase"/>
</dbReference>
<comment type="similarity">
    <text evidence="1">Belongs to the pyridoxamine 5'-phosphate oxidase family.</text>
</comment>
<evidence type="ECO:0000313" key="8">
    <source>
        <dbReference type="EMBL" id="SDH01643.1"/>
    </source>
</evidence>
<feature type="domain" description="Pyridoxine 5'-phosphate oxidase dimerisation C-terminal" evidence="7">
    <location>
        <begin position="169"/>
        <end position="209"/>
    </location>
</feature>
<dbReference type="InterPro" id="IPR011576">
    <property type="entry name" value="Pyridox_Oxase_N"/>
</dbReference>
<dbReference type="GO" id="GO:0010181">
    <property type="term" value="F:FMN binding"/>
    <property type="evidence" value="ECO:0007669"/>
    <property type="project" value="InterPro"/>
</dbReference>
<evidence type="ECO:0000256" key="1">
    <source>
        <dbReference type="ARBA" id="ARBA00007301"/>
    </source>
</evidence>
<dbReference type="OrthoDB" id="9780392at2"/>
<dbReference type="EMBL" id="FNCJ01000006">
    <property type="protein sequence ID" value="SDH01643.1"/>
    <property type="molecule type" value="Genomic_DNA"/>
</dbReference>
<keyword evidence="2" id="KW-0285">Flavoprotein</keyword>
<evidence type="ECO:0000256" key="2">
    <source>
        <dbReference type="ARBA" id="ARBA00022630"/>
    </source>
</evidence>
<name>A0A1G7YYW1_9BURK</name>
<feature type="binding site" evidence="5">
    <location>
        <position position="104"/>
    </location>
    <ligand>
        <name>FMN</name>
        <dbReference type="ChEBI" id="CHEBI:58210"/>
    </ligand>
</feature>
<dbReference type="InterPro" id="IPR019576">
    <property type="entry name" value="Pyridoxamine_oxidase_dimer_C"/>
</dbReference>
<comment type="cofactor">
    <cofactor evidence="5">
        <name>FMN</name>
        <dbReference type="ChEBI" id="CHEBI:58210"/>
    </cofactor>
    <text evidence="5">Binds 1 FMN per subunit.</text>
</comment>
<evidence type="ECO:0000256" key="5">
    <source>
        <dbReference type="PIRSR" id="PIRSR000190-2"/>
    </source>
</evidence>
<organism evidence="8 9">
    <name type="scientific">Paraburkholderia phenazinium</name>
    <dbReference type="NCBI Taxonomy" id="60549"/>
    <lineage>
        <taxon>Bacteria</taxon>
        <taxon>Pseudomonadati</taxon>
        <taxon>Pseudomonadota</taxon>
        <taxon>Betaproteobacteria</taxon>
        <taxon>Burkholderiales</taxon>
        <taxon>Burkholderiaceae</taxon>
        <taxon>Paraburkholderia</taxon>
    </lineage>
</organism>
<feature type="binding site" evidence="5">
    <location>
        <begin position="139"/>
        <end position="140"/>
    </location>
    <ligand>
        <name>FMN</name>
        <dbReference type="ChEBI" id="CHEBI:58210"/>
    </ligand>
</feature>
<feature type="binding site" evidence="5">
    <location>
        <position position="192"/>
    </location>
    <ligand>
        <name>FMN</name>
        <dbReference type="ChEBI" id="CHEBI:58210"/>
    </ligand>
</feature>
<dbReference type="Pfam" id="PF01243">
    <property type="entry name" value="PNPOx_N"/>
    <property type="match status" value="1"/>
</dbReference>
<dbReference type="PANTHER" id="PTHR10851:SF0">
    <property type="entry name" value="PYRIDOXINE-5'-PHOSPHATE OXIDASE"/>
    <property type="match status" value="1"/>
</dbReference>
<dbReference type="PANTHER" id="PTHR10851">
    <property type="entry name" value="PYRIDOXINE-5-PHOSPHATE OXIDASE"/>
    <property type="match status" value="1"/>
</dbReference>
<gene>
    <name evidence="8" type="ORF">SAMN05216466_106374</name>
</gene>
<dbReference type="RefSeq" id="WP_090685633.1">
    <property type="nucleotide sequence ID" value="NZ_CADERL010000012.1"/>
</dbReference>
<accession>A0A1G7YYW1</accession>
<dbReference type="Pfam" id="PF10590">
    <property type="entry name" value="PNP_phzG_C"/>
    <property type="match status" value="1"/>
</dbReference>
<dbReference type="GO" id="GO:0004733">
    <property type="term" value="F:pyridoxamine phosphate oxidase activity"/>
    <property type="evidence" value="ECO:0007669"/>
    <property type="project" value="InterPro"/>
</dbReference>
<dbReference type="Proteomes" id="UP000199706">
    <property type="component" value="Unassembled WGS sequence"/>
</dbReference>
<dbReference type="Gene3D" id="2.30.110.10">
    <property type="entry name" value="Electron Transport, Fmn-binding Protein, Chain A"/>
    <property type="match status" value="1"/>
</dbReference>
<evidence type="ECO:0000256" key="4">
    <source>
        <dbReference type="ARBA" id="ARBA00023002"/>
    </source>
</evidence>
<keyword evidence="3 5" id="KW-0288">FMN</keyword>
<feature type="binding site" evidence="5">
    <location>
        <position position="82"/>
    </location>
    <ligand>
        <name>FMN</name>
        <dbReference type="ChEBI" id="CHEBI:58210"/>
    </ligand>
</feature>
<keyword evidence="4" id="KW-0560">Oxidoreductase</keyword>
<sequence>MDRYDDTLDDQLDTSIFNDAPDDPIALLQVWLDRARKLQVREPGALALATTGPDAHASNRIVQVLDIRGDALVFATHAQSQKGREIAALGWASGVLYWRETQQQVILSGSIAPISDEESDVLWARRSSDTHPMSSVSRQSETLEDEEALRLEAQRLASLGTPLPRPANWIGYALRPSVIEFWQAARDRLHGRLRYDATPSGWSTRRLHP</sequence>
<proteinExistence type="inferred from homology"/>
<evidence type="ECO:0000259" key="7">
    <source>
        <dbReference type="Pfam" id="PF10590"/>
    </source>
</evidence>
<dbReference type="GO" id="GO:0008615">
    <property type="term" value="P:pyridoxine biosynthetic process"/>
    <property type="evidence" value="ECO:0007669"/>
    <property type="project" value="InterPro"/>
</dbReference>
<protein>
    <submittedName>
        <fullName evidence="8">Pyridoxamine 5'-phosphate oxidase</fullName>
    </submittedName>
</protein>
<dbReference type="PIRSF" id="PIRSF000190">
    <property type="entry name" value="Pyd_amn-ph_oxd"/>
    <property type="match status" value="1"/>
</dbReference>
<evidence type="ECO:0000256" key="3">
    <source>
        <dbReference type="ARBA" id="ARBA00022643"/>
    </source>
</evidence>
<dbReference type="SUPFAM" id="SSF50475">
    <property type="entry name" value="FMN-binding split barrel"/>
    <property type="match status" value="1"/>
</dbReference>